<dbReference type="Proteomes" id="UP000270795">
    <property type="component" value="Unassembled WGS sequence"/>
</dbReference>
<accession>A0A3M6AMQ3</accession>
<protein>
    <submittedName>
        <fullName evidence="3">Type IV/VI secretion system protein</fullName>
    </submittedName>
</protein>
<keyword evidence="1" id="KW-0812">Transmembrane</keyword>
<keyword evidence="1" id="KW-0472">Membrane</keyword>
<sequence>MGDQKLSRVMDMQSSREDHAVTYGRDNVWPGDDMFTSPHDANLFEGLQERLINNTRQVAEKRVSIHVNPLVAAASELLAQVSRLSAAEDFGDIALLNVQLSDQIKLFEAEGRRNAIENDQLLAARYVLCTVVDEAVLNTPWGSKSDWSKISLLSRFHKETFGGEKFFQLLEKLSASPFKHLPMLELMYLCLALGFEGKYRSHRLNGHELEDIRDSLYRQIRHVRGDVSRTLSPRWQGAQSRASERLRVVPVWLVVLFTVISLAVLYCGFTWVLGEQREVVLKSYQPAYLAALELRS</sequence>
<comment type="caution">
    <text evidence="3">The sequence shown here is derived from an EMBL/GenBank/DDBJ whole genome shotgun (WGS) entry which is preliminary data.</text>
</comment>
<keyword evidence="1" id="KW-1133">Transmembrane helix</keyword>
<dbReference type="AlphaFoldDB" id="A0A3M6AMQ3"/>
<dbReference type="Gene3D" id="1.25.40.590">
    <property type="entry name" value="Type IV / VI secretion system, DotU"/>
    <property type="match status" value="1"/>
</dbReference>
<dbReference type="Pfam" id="PF09850">
    <property type="entry name" value="DotU"/>
    <property type="match status" value="1"/>
</dbReference>
<dbReference type="PANTHER" id="PTHR38033">
    <property type="entry name" value="MEMBRANE PROTEIN-RELATED"/>
    <property type="match status" value="1"/>
</dbReference>
<reference evidence="3 4" key="1">
    <citation type="submission" date="2018-08" db="EMBL/GenBank/DDBJ databases">
        <title>Recombination of ecologically and evolutionarily significant loci maintains genetic cohesion in the Pseudomonas syringae species complex.</title>
        <authorList>
            <person name="Dillon M."/>
            <person name="Thakur S."/>
            <person name="Almeida R.N.D."/>
            <person name="Weir B.S."/>
            <person name="Guttman D.S."/>
        </authorList>
    </citation>
    <scope>NUCLEOTIDE SEQUENCE [LARGE SCALE GENOMIC DNA]</scope>
    <source>
        <strain evidence="3 4">ICMP 11899</strain>
    </source>
</reference>
<evidence type="ECO:0000259" key="2">
    <source>
        <dbReference type="Pfam" id="PF09850"/>
    </source>
</evidence>
<feature type="transmembrane region" description="Helical" evidence="1">
    <location>
        <begin position="251"/>
        <end position="273"/>
    </location>
</feature>
<dbReference type="NCBIfam" id="TIGR03349">
    <property type="entry name" value="IV_VI_DotU"/>
    <property type="match status" value="1"/>
</dbReference>
<organism evidence="3 4">
    <name type="scientific">Pseudomonas savastanoi</name>
    <name type="common">Pseudomonas syringae pv. savastanoi</name>
    <dbReference type="NCBI Taxonomy" id="29438"/>
    <lineage>
        <taxon>Bacteria</taxon>
        <taxon>Pseudomonadati</taxon>
        <taxon>Pseudomonadota</taxon>
        <taxon>Gammaproteobacteria</taxon>
        <taxon>Pseudomonadales</taxon>
        <taxon>Pseudomonadaceae</taxon>
        <taxon>Pseudomonas</taxon>
    </lineage>
</organism>
<evidence type="ECO:0000313" key="4">
    <source>
        <dbReference type="Proteomes" id="UP000270795"/>
    </source>
</evidence>
<gene>
    <name evidence="3" type="ORF">ALP17_01431</name>
</gene>
<dbReference type="EMBL" id="RBUM01000023">
    <property type="protein sequence ID" value="RMV20569.1"/>
    <property type="molecule type" value="Genomic_DNA"/>
</dbReference>
<dbReference type="InterPro" id="IPR017732">
    <property type="entry name" value="T4/T6SS_DotU"/>
</dbReference>
<evidence type="ECO:0000256" key="1">
    <source>
        <dbReference type="SAM" id="Phobius"/>
    </source>
</evidence>
<name>A0A3M6AMQ3_PSESS</name>
<evidence type="ECO:0000313" key="3">
    <source>
        <dbReference type="EMBL" id="RMV20569.1"/>
    </source>
</evidence>
<proteinExistence type="predicted"/>
<dbReference type="NCBIfam" id="NF038228">
    <property type="entry name" value="IcmH_DotU_IVB"/>
    <property type="match status" value="1"/>
</dbReference>
<dbReference type="InterPro" id="IPR038522">
    <property type="entry name" value="T4/T6SS_DotU_sf"/>
</dbReference>
<feature type="domain" description="Type IV / VI secretion system DotU" evidence="2">
    <location>
        <begin position="69"/>
        <end position="271"/>
    </location>
</feature>
<dbReference type="PANTHER" id="PTHR38033:SF1">
    <property type="entry name" value="DOTU FAMILY TYPE IV_VI SECRETION SYSTEM PROTEIN"/>
    <property type="match status" value="1"/>
</dbReference>